<dbReference type="PANTHER" id="PTHR48200:SF1">
    <property type="entry name" value="AMINOTRANSFERASE-LIKE PLANT MOBILE DOMAIN-CONTAINING PROTEIN"/>
    <property type="match status" value="1"/>
</dbReference>
<dbReference type="EMBL" id="JABEZV010000011">
    <property type="protein sequence ID" value="MBA0725603.1"/>
    <property type="molecule type" value="Genomic_DNA"/>
</dbReference>
<gene>
    <name evidence="1" type="ORF">Golax_022174</name>
</gene>
<dbReference type="AlphaFoldDB" id="A0A7J9ANL2"/>
<name>A0A7J9ANL2_9ROSI</name>
<evidence type="ECO:0000313" key="1">
    <source>
        <dbReference type="EMBL" id="MBA0725603.1"/>
    </source>
</evidence>
<comment type="caution">
    <text evidence="1">The sequence shown here is derived from an EMBL/GenBank/DDBJ whole genome shotgun (WGS) entry which is preliminary data.</text>
</comment>
<dbReference type="PANTHER" id="PTHR48200">
    <property type="entry name" value="PROTEIN, PUTATIVE-RELATED"/>
    <property type="match status" value="1"/>
</dbReference>
<sequence>MYSPELNSARRSLSWVRIGESAGSREDNAAIPIWSEKTQQEKGDSLTKGYMSELWDFTCISVIQNNLQGLKEIWDQWDDETKVTPVPAILVETFRSLNACQRAVFSENYSPLKELVATLRRDNISEEKYMAILQNLQDDDVEWRAPWMIPDEILYRCGNSRYGELLDMSLYLY</sequence>
<evidence type="ECO:0000313" key="2">
    <source>
        <dbReference type="Proteomes" id="UP000593574"/>
    </source>
</evidence>
<keyword evidence="2" id="KW-1185">Reference proteome</keyword>
<proteinExistence type="predicted"/>
<organism evidence="1 2">
    <name type="scientific">Gossypium laxum</name>
    <dbReference type="NCBI Taxonomy" id="34288"/>
    <lineage>
        <taxon>Eukaryota</taxon>
        <taxon>Viridiplantae</taxon>
        <taxon>Streptophyta</taxon>
        <taxon>Embryophyta</taxon>
        <taxon>Tracheophyta</taxon>
        <taxon>Spermatophyta</taxon>
        <taxon>Magnoliopsida</taxon>
        <taxon>eudicotyledons</taxon>
        <taxon>Gunneridae</taxon>
        <taxon>Pentapetalae</taxon>
        <taxon>rosids</taxon>
        <taxon>malvids</taxon>
        <taxon>Malvales</taxon>
        <taxon>Malvaceae</taxon>
        <taxon>Malvoideae</taxon>
        <taxon>Gossypium</taxon>
    </lineage>
</organism>
<dbReference type="Proteomes" id="UP000593574">
    <property type="component" value="Unassembled WGS sequence"/>
</dbReference>
<reference evidence="1 2" key="1">
    <citation type="journal article" date="2019" name="Genome Biol. Evol.">
        <title>Insights into the evolution of the New World diploid cottons (Gossypium, subgenus Houzingenia) based on genome sequencing.</title>
        <authorList>
            <person name="Grover C.E."/>
            <person name="Arick M.A. 2nd"/>
            <person name="Thrash A."/>
            <person name="Conover J.L."/>
            <person name="Sanders W.S."/>
            <person name="Peterson D.G."/>
            <person name="Frelichowski J.E."/>
            <person name="Scheffler J.A."/>
            <person name="Scheffler B.E."/>
            <person name="Wendel J.F."/>
        </authorList>
    </citation>
    <scope>NUCLEOTIDE SEQUENCE [LARGE SCALE GENOMIC DNA]</scope>
    <source>
        <strain evidence="1">4</strain>
        <tissue evidence="1">Leaf</tissue>
    </source>
</reference>
<accession>A0A7J9ANL2</accession>
<protein>
    <submittedName>
        <fullName evidence="1">Uncharacterized protein</fullName>
    </submittedName>
</protein>